<sequence>MISDYLRNRITKTIEKYGIVLSEFFDTNFKNYLINKIRQKQQKQKIYQIQSIKQIRNQLLNGTLSILKLVNIWRKVFQSRMIQLHVAIILFRYLNIIPKFLILSKDNCQRLIKEYEQINKLKT</sequence>
<name>A0A8S1RWX9_9CILI</name>
<feature type="transmembrane region" description="Helical" evidence="1">
    <location>
        <begin position="84"/>
        <end position="103"/>
    </location>
</feature>
<evidence type="ECO:0000313" key="3">
    <source>
        <dbReference type="Proteomes" id="UP000692954"/>
    </source>
</evidence>
<comment type="caution">
    <text evidence="2">The sequence shown here is derived from an EMBL/GenBank/DDBJ whole genome shotgun (WGS) entry which is preliminary data.</text>
</comment>
<keyword evidence="3" id="KW-1185">Reference proteome</keyword>
<proteinExistence type="predicted"/>
<dbReference type="Proteomes" id="UP000692954">
    <property type="component" value="Unassembled WGS sequence"/>
</dbReference>
<keyword evidence="1" id="KW-1133">Transmembrane helix</keyword>
<dbReference type="AlphaFoldDB" id="A0A8S1RWX9"/>
<keyword evidence="1" id="KW-0812">Transmembrane</keyword>
<reference evidence="2" key="1">
    <citation type="submission" date="2021-01" db="EMBL/GenBank/DDBJ databases">
        <authorList>
            <consortium name="Genoscope - CEA"/>
            <person name="William W."/>
        </authorList>
    </citation>
    <scope>NUCLEOTIDE SEQUENCE</scope>
</reference>
<accession>A0A8S1RWX9</accession>
<evidence type="ECO:0000313" key="2">
    <source>
        <dbReference type="EMBL" id="CAD8131004.1"/>
    </source>
</evidence>
<protein>
    <recommendedName>
        <fullName evidence="4">Transmembrane protein</fullName>
    </recommendedName>
</protein>
<organism evidence="2 3">
    <name type="scientific">Paramecium sonneborni</name>
    <dbReference type="NCBI Taxonomy" id="65129"/>
    <lineage>
        <taxon>Eukaryota</taxon>
        <taxon>Sar</taxon>
        <taxon>Alveolata</taxon>
        <taxon>Ciliophora</taxon>
        <taxon>Intramacronucleata</taxon>
        <taxon>Oligohymenophorea</taxon>
        <taxon>Peniculida</taxon>
        <taxon>Parameciidae</taxon>
        <taxon>Paramecium</taxon>
    </lineage>
</organism>
<dbReference type="EMBL" id="CAJJDN010000356">
    <property type="protein sequence ID" value="CAD8131004.1"/>
    <property type="molecule type" value="Genomic_DNA"/>
</dbReference>
<keyword evidence="1" id="KW-0472">Membrane</keyword>
<gene>
    <name evidence="2" type="ORF">PSON_ATCC_30995.1.T3560002</name>
</gene>
<evidence type="ECO:0000256" key="1">
    <source>
        <dbReference type="SAM" id="Phobius"/>
    </source>
</evidence>
<evidence type="ECO:0008006" key="4">
    <source>
        <dbReference type="Google" id="ProtNLM"/>
    </source>
</evidence>